<proteinExistence type="predicted"/>
<dbReference type="EMBL" id="WKMW01000025">
    <property type="protein sequence ID" value="MRY86490.1"/>
    <property type="molecule type" value="Genomic_DNA"/>
</dbReference>
<dbReference type="Proteomes" id="UP000450599">
    <property type="component" value="Unassembled WGS sequence"/>
</dbReference>
<name>A0A6I2P4D8_PARDI</name>
<accession>A0A6I2P4D8</accession>
<sequence>MIMNLDIKEKDGFLIMEDFPENCIFNKVKTGCGATTIALTNNKNYIIAVPTTDLVINKCYPSKDKDDKDLVWKKSEIVSGVSPLNANLFGLYGRFTVSTKTKLKKFLNKEGVKKIICTYDKVEALISLINPQEFKLLTDEYHDLFKQYLFRHKAVNGVLDHYNKFKSYCFLSATPIPDFVKPQIFKDMTEYVANWKSIDKITIYPYKSGKAYETAANIIKQYQDIGYFVLDDVKSEEAYFFVNSVREIKKILDKTTLTNDDCRVICADNEKNSTKLEGFEISNSASKSKRFTFVTCKAFEGVDFHSETALCFIVSNGYNKHTLISVDMDIPQIAGRIRTKTNPFKNKIVHIFNPKKVNYYVPLAVKKQELDKELAAAKERVQKLNEQTLGEDAQKQQDAELKKLGADTYIVKRGDKYEVNDMIAKLKLYIYWTIHIIYRSAEALQEAYETFGSSVAKGYEWNIAGEDIMKNILNPKQFRDCLKRFCDLKNKGAMLSDSEKQELETISTKYPKLVEGYSKLGVKTLKRLRTIKAITAALEELEEG</sequence>
<dbReference type="SUPFAM" id="SSF52540">
    <property type="entry name" value="P-loop containing nucleoside triphosphate hydrolases"/>
    <property type="match status" value="1"/>
</dbReference>
<dbReference type="Proteomes" id="UP000471216">
    <property type="component" value="Unassembled WGS sequence"/>
</dbReference>
<evidence type="ECO:0000313" key="4">
    <source>
        <dbReference type="Proteomes" id="UP000471216"/>
    </source>
</evidence>
<gene>
    <name evidence="2" type="ORF">GKD54_19705</name>
    <name evidence="1" type="ORF">GKD58_19950</name>
</gene>
<dbReference type="EMBL" id="WKMX01000023">
    <property type="protein sequence ID" value="MRZ08387.1"/>
    <property type="molecule type" value="Genomic_DNA"/>
</dbReference>
<comment type="caution">
    <text evidence="2">The sequence shown here is derived from an EMBL/GenBank/DDBJ whole genome shotgun (WGS) entry which is preliminary data.</text>
</comment>
<reference evidence="3 4" key="1">
    <citation type="journal article" date="2019" name="Nat. Med.">
        <title>A library of human gut bacterial isolates paired with longitudinal multiomics data enables mechanistic microbiome research.</title>
        <authorList>
            <person name="Poyet M."/>
            <person name="Groussin M."/>
            <person name="Gibbons S.M."/>
            <person name="Avila-Pacheco J."/>
            <person name="Jiang X."/>
            <person name="Kearney S.M."/>
            <person name="Perrotta A.R."/>
            <person name="Berdy B."/>
            <person name="Zhao S."/>
            <person name="Lieberman T.D."/>
            <person name="Swanson P.K."/>
            <person name="Smith M."/>
            <person name="Roesemann S."/>
            <person name="Alexander J.E."/>
            <person name="Rich S.A."/>
            <person name="Livny J."/>
            <person name="Vlamakis H."/>
            <person name="Clish C."/>
            <person name="Bullock K."/>
            <person name="Deik A."/>
            <person name="Scott J."/>
            <person name="Pierce K.A."/>
            <person name="Xavier R.J."/>
            <person name="Alm E.J."/>
        </authorList>
    </citation>
    <scope>NUCLEOTIDE SEQUENCE [LARGE SCALE GENOMIC DNA]</scope>
    <source>
        <strain evidence="2 4">BIOML-A10</strain>
        <strain evidence="1 3">BIOML-A11</strain>
    </source>
</reference>
<evidence type="ECO:0000313" key="2">
    <source>
        <dbReference type="EMBL" id="MRZ08387.1"/>
    </source>
</evidence>
<organism evidence="2 4">
    <name type="scientific">Parabacteroides distasonis</name>
    <dbReference type="NCBI Taxonomy" id="823"/>
    <lineage>
        <taxon>Bacteria</taxon>
        <taxon>Pseudomonadati</taxon>
        <taxon>Bacteroidota</taxon>
        <taxon>Bacteroidia</taxon>
        <taxon>Bacteroidales</taxon>
        <taxon>Tannerellaceae</taxon>
        <taxon>Parabacteroides</taxon>
    </lineage>
</organism>
<dbReference type="InterPro" id="IPR027417">
    <property type="entry name" value="P-loop_NTPase"/>
</dbReference>
<evidence type="ECO:0000313" key="1">
    <source>
        <dbReference type="EMBL" id="MRY86490.1"/>
    </source>
</evidence>
<dbReference type="AlphaFoldDB" id="A0A6I2P4D8"/>
<protein>
    <submittedName>
        <fullName evidence="2">Uncharacterized protein</fullName>
    </submittedName>
</protein>
<evidence type="ECO:0000313" key="3">
    <source>
        <dbReference type="Proteomes" id="UP000450599"/>
    </source>
</evidence>